<dbReference type="AlphaFoldDB" id="A0A6A5SHD9"/>
<dbReference type="Pfam" id="PF24864">
    <property type="entry name" value="DUF7730"/>
    <property type="match status" value="2"/>
</dbReference>
<keyword evidence="4" id="KW-1185">Reference proteome</keyword>
<evidence type="ECO:0000259" key="2">
    <source>
        <dbReference type="Pfam" id="PF24864"/>
    </source>
</evidence>
<organism evidence="3 4">
    <name type="scientific">Clathrospora elynae</name>
    <dbReference type="NCBI Taxonomy" id="706981"/>
    <lineage>
        <taxon>Eukaryota</taxon>
        <taxon>Fungi</taxon>
        <taxon>Dikarya</taxon>
        <taxon>Ascomycota</taxon>
        <taxon>Pezizomycotina</taxon>
        <taxon>Dothideomycetes</taxon>
        <taxon>Pleosporomycetidae</taxon>
        <taxon>Pleosporales</taxon>
        <taxon>Diademaceae</taxon>
        <taxon>Clathrospora</taxon>
    </lineage>
</organism>
<dbReference type="Proteomes" id="UP000800038">
    <property type="component" value="Unassembled WGS sequence"/>
</dbReference>
<dbReference type="EMBL" id="ML976069">
    <property type="protein sequence ID" value="KAF1940061.1"/>
    <property type="molecule type" value="Genomic_DNA"/>
</dbReference>
<evidence type="ECO:0000313" key="3">
    <source>
        <dbReference type="EMBL" id="KAF1940061.1"/>
    </source>
</evidence>
<feature type="domain" description="DUF7730" evidence="2">
    <location>
        <begin position="88"/>
        <end position="142"/>
    </location>
</feature>
<dbReference type="PANTHER" id="PTHR38790">
    <property type="entry name" value="2EXR DOMAIN-CONTAINING PROTEIN-RELATED"/>
    <property type="match status" value="1"/>
</dbReference>
<dbReference type="OrthoDB" id="3801532at2759"/>
<accession>A0A6A5SHD9</accession>
<evidence type="ECO:0000313" key="4">
    <source>
        <dbReference type="Proteomes" id="UP000800038"/>
    </source>
</evidence>
<gene>
    <name evidence="3" type="ORF">EJ02DRAFT_456333</name>
</gene>
<feature type="compositionally biased region" description="Basic residues" evidence="1">
    <location>
        <begin position="8"/>
        <end position="19"/>
    </location>
</feature>
<dbReference type="InterPro" id="IPR056632">
    <property type="entry name" value="DUF7730"/>
</dbReference>
<reference evidence="3" key="1">
    <citation type="journal article" date="2020" name="Stud. Mycol.">
        <title>101 Dothideomycetes genomes: a test case for predicting lifestyles and emergence of pathogens.</title>
        <authorList>
            <person name="Haridas S."/>
            <person name="Albert R."/>
            <person name="Binder M."/>
            <person name="Bloem J."/>
            <person name="Labutti K."/>
            <person name="Salamov A."/>
            <person name="Andreopoulos B."/>
            <person name="Baker S."/>
            <person name="Barry K."/>
            <person name="Bills G."/>
            <person name="Bluhm B."/>
            <person name="Cannon C."/>
            <person name="Castanera R."/>
            <person name="Culley D."/>
            <person name="Daum C."/>
            <person name="Ezra D."/>
            <person name="Gonzalez J."/>
            <person name="Henrissat B."/>
            <person name="Kuo A."/>
            <person name="Liang C."/>
            <person name="Lipzen A."/>
            <person name="Lutzoni F."/>
            <person name="Magnuson J."/>
            <person name="Mondo S."/>
            <person name="Nolan M."/>
            <person name="Ohm R."/>
            <person name="Pangilinan J."/>
            <person name="Park H.-J."/>
            <person name="Ramirez L."/>
            <person name="Alfaro M."/>
            <person name="Sun H."/>
            <person name="Tritt A."/>
            <person name="Yoshinaga Y."/>
            <person name="Zwiers L.-H."/>
            <person name="Turgeon B."/>
            <person name="Goodwin S."/>
            <person name="Spatafora J."/>
            <person name="Crous P."/>
            <person name="Grigoriev I."/>
        </authorList>
    </citation>
    <scope>NUCLEOTIDE SEQUENCE</scope>
    <source>
        <strain evidence="3">CBS 161.51</strain>
    </source>
</reference>
<evidence type="ECO:0000256" key="1">
    <source>
        <dbReference type="SAM" id="MobiDB-lite"/>
    </source>
</evidence>
<protein>
    <recommendedName>
        <fullName evidence="2">DUF7730 domain-containing protein</fullName>
    </recommendedName>
</protein>
<feature type="region of interest" description="Disordered" evidence="1">
    <location>
        <begin position="1"/>
        <end position="29"/>
    </location>
</feature>
<name>A0A6A5SHD9_9PLEO</name>
<feature type="domain" description="DUF7730" evidence="2">
    <location>
        <begin position="35"/>
        <end position="68"/>
    </location>
</feature>
<sequence length="269" mass="31460">MSDISQSRRVRRLQSRKRSVSVDGSRWKKKRETKEQGQSAFFARLPPEIRLRVYEMVLCEQEDVYVHPNYEERRDFLNVRAWRGCSPQLLRTCRRIYREAIPTLYSENSFTFACPTTFFAFTSSIPPPRLPQLKHLTITTLLHHWSSDHYGASYNTSDYGALYNTSDYGALYNPSDYEKLFELLTETPGNRTFCLRYSIRDREYSSEPLMRDFGLLESFEAGPRVEGCLVFHEIRTGWGKDEGEDTGGGEAEKLMFGRWRVNERIRLSG</sequence>
<proteinExistence type="predicted"/>